<feature type="domain" description="DNA2/NAM7 helicase-like C-terminal" evidence="8">
    <location>
        <begin position="1207"/>
        <end position="1296"/>
    </location>
</feature>
<keyword evidence="4" id="KW-0347">Helicase</keyword>
<keyword evidence="3" id="KW-0378">Hydrolase</keyword>
<evidence type="ECO:0000256" key="2">
    <source>
        <dbReference type="ARBA" id="ARBA00022741"/>
    </source>
</evidence>
<dbReference type="InterPro" id="IPR050534">
    <property type="entry name" value="Coronavir_polyprotein_1ab"/>
</dbReference>
<evidence type="ECO:0000256" key="4">
    <source>
        <dbReference type="ARBA" id="ARBA00022806"/>
    </source>
</evidence>
<dbReference type="InterPro" id="IPR041679">
    <property type="entry name" value="DNA2/NAM7-like_C"/>
</dbReference>
<feature type="region of interest" description="Disordered" evidence="6">
    <location>
        <begin position="310"/>
        <end position="338"/>
    </location>
</feature>
<feature type="domain" description="DNA2/NAM7 helicase helicase" evidence="7">
    <location>
        <begin position="811"/>
        <end position="1050"/>
    </location>
</feature>
<evidence type="ECO:0000256" key="6">
    <source>
        <dbReference type="SAM" id="MobiDB-lite"/>
    </source>
</evidence>
<feature type="region of interest" description="Disordered" evidence="6">
    <location>
        <begin position="1"/>
        <end position="24"/>
    </location>
</feature>
<organism evidence="9 10">
    <name type="scientific">Nocardia terrae</name>
    <dbReference type="NCBI Taxonomy" id="2675851"/>
    <lineage>
        <taxon>Bacteria</taxon>
        <taxon>Bacillati</taxon>
        <taxon>Actinomycetota</taxon>
        <taxon>Actinomycetes</taxon>
        <taxon>Mycobacteriales</taxon>
        <taxon>Nocardiaceae</taxon>
        <taxon>Nocardia</taxon>
    </lineage>
</organism>
<keyword evidence="5" id="KW-0067">ATP-binding</keyword>
<reference evidence="9 10" key="1">
    <citation type="submission" date="2019-12" db="EMBL/GenBank/DDBJ databases">
        <title>Nocardia sp. nov. ET3-3 isolated from soil.</title>
        <authorList>
            <person name="Kanchanasin P."/>
            <person name="Tanasupawat S."/>
            <person name="Yuki M."/>
            <person name="Kudo T."/>
        </authorList>
    </citation>
    <scope>NUCLEOTIDE SEQUENCE [LARGE SCALE GENOMIC DNA]</scope>
    <source>
        <strain evidence="9 10">ET3-3</strain>
    </source>
</reference>
<dbReference type="PANTHER" id="PTHR43788">
    <property type="entry name" value="DNA2/NAM7 HELICASE FAMILY MEMBER"/>
    <property type="match status" value="1"/>
</dbReference>
<dbReference type="CDD" id="cd18808">
    <property type="entry name" value="SF1_C_Upf1"/>
    <property type="match status" value="1"/>
</dbReference>
<sequence>MEGAIPPRGRPRPHRVECGGRGAQRPGGFAVAEGSLLLRGRSETGNKIDKRFLAVLFSPVHQRFWGRSAGMDSAIAEAERQARIVRFWRAVEYFSPQQVDSPKKAPKEVERVFTGQLLPWEREAKPIFPGFVWRHTVYAGVFDIEKIRDVLQTALPTPEPDPDHAGRINGQSALLSLTLDDTGRLYRESVTVSSCAWALGRTVLPPGPGSSEWLDGFDDCSKDIRATLFEIGDGRVRIEASGNPESGGKRVLRAIAGVSARVALDMATGGLASLAGIVGTAVTEHFGEVAGKVAEKMSDALAKDATSAIEKRAKKTENDEEPSAENAADQESTPKNLGTKALTVEDLSAITRWVAEALGVDDVLEPTEIWVKSFRVSAKHADEMSGDEIINSFYAKDLEKVATEILDRNAGRALTAYLRSDESINADGRIDVRQQPHEMLKAVSPEAMPLGRWPAKPEHPLNLSQQFAVNQILATLGDPEARGIYAVNGPPGTGKTTMLRDLIAAVIVKRAERLADLPNPRAAFASSSSTVEWTCVESGHTRRITPLIAELTGFEMVVASSNNGAVENITMEVPALDSVDRQTFPDAEYFSGPATMLAGEPCWGAVAARLGNRNNRSEFVKRFWWGNIDRGGPQSANTELTGLSPILRDLAQQGMQPDPDLFARAVQTFRNAVATVRRLAAERQRVAEIAERAVTEDPYLRTLRRQARNHVEQIQRLQAMRADLSSTETSAISAKNRAEQAVSTAVQALEAADAAARAALARLGDAERAMYAHAGTKPGWLKRLLSGGTAMPDWEDAAGPFLAEVTDARRSADAAQALCGSYETEWHKRQHEYSTAAAAVNDCRQRLDRCDQAIQQAQTNARSTVHSVRQRQFEIQQEAALLEQARELWDGAVPGDEWNPLGVEATADDQRNAMEKRERSAPWMDKEFAEARSRVFLAALALHHAVLTAEPKLAWDNLRAAVDVVKGAAPVELPPHKARAAWQMLFFAVPVVSTTFASVPTMFNALGREDLGWLFIDEAGQATPQAAVGALWRSRRAVVVGDPRQLEPVVTLPWQGQQRLYAKFGLTKRWTPQFASVQSIADRVNAYGTWLPEPDTSERIWVGSPLRVHRRCDPLMFEVSNTIAYDNMMVYGVTGRDEPFPLGDRNLWVQVDARTSGGKWNPEEGRLALTILRRVHSRIEAIVDEELRREGTDHHSTPRDRDAEIAARFAESIFIVSPFRAVATALDRYLRREGMPIPRDRLGTVHTTQGKEADIVILVLGTATHENRAREWASGTPNLLNVAVTRARRRLVVIGDFHRWGSLQNFSALAEHAKPGGLLEHWTPAPTRE</sequence>
<evidence type="ECO:0000313" key="9">
    <source>
        <dbReference type="EMBL" id="MVU82296.1"/>
    </source>
</evidence>
<dbReference type="InterPro" id="IPR027417">
    <property type="entry name" value="P-loop_NTPase"/>
</dbReference>
<dbReference type="SUPFAM" id="SSF52540">
    <property type="entry name" value="P-loop containing nucleoside triphosphate hydrolases"/>
    <property type="match status" value="1"/>
</dbReference>
<evidence type="ECO:0000259" key="7">
    <source>
        <dbReference type="Pfam" id="PF13086"/>
    </source>
</evidence>
<evidence type="ECO:0000256" key="5">
    <source>
        <dbReference type="ARBA" id="ARBA00022840"/>
    </source>
</evidence>
<keyword evidence="2" id="KW-0547">Nucleotide-binding</keyword>
<dbReference type="Proteomes" id="UP000466794">
    <property type="component" value="Unassembled WGS sequence"/>
</dbReference>
<dbReference type="PANTHER" id="PTHR43788:SF8">
    <property type="entry name" value="DNA-BINDING PROTEIN SMUBP-2"/>
    <property type="match status" value="1"/>
</dbReference>
<dbReference type="GO" id="GO:0016787">
    <property type="term" value="F:hydrolase activity"/>
    <property type="evidence" value="ECO:0007669"/>
    <property type="project" value="UniProtKB-KW"/>
</dbReference>
<dbReference type="EMBL" id="WRPP01000008">
    <property type="protein sequence ID" value="MVU82296.1"/>
    <property type="molecule type" value="Genomic_DNA"/>
</dbReference>
<dbReference type="GO" id="GO:0005524">
    <property type="term" value="F:ATP binding"/>
    <property type="evidence" value="ECO:0007669"/>
    <property type="project" value="UniProtKB-KW"/>
</dbReference>
<dbReference type="GO" id="GO:0043139">
    <property type="term" value="F:5'-3' DNA helicase activity"/>
    <property type="evidence" value="ECO:0007669"/>
    <property type="project" value="TreeGrafter"/>
</dbReference>
<dbReference type="InterPro" id="IPR047187">
    <property type="entry name" value="SF1_C_Upf1"/>
</dbReference>
<dbReference type="Pfam" id="PF13086">
    <property type="entry name" value="AAA_11"/>
    <property type="match status" value="1"/>
</dbReference>
<dbReference type="Pfam" id="PF13087">
    <property type="entry name" value="AAA_12"/>
    <property type="match status" value="1"/>
</dbReference>
<dbReference type="InterPro" id="IPR041677">
    <property type="entry name" value="DNA2/NAM7_AAA_11"/>
</dbReference>
<keyword evidence="10" id="KW-1185">Reference proteome</keyword>
<evidence type="ECO:0000256" key="3">
    <source>
        <dbReference type="ARBA" id="ARBA00022801"/>
    </source>
</evidence>
<evidence type="ECO:0000259" key="8">
    <source>
        <dbReference type="Pfam" id="PF13087"/>
    </source>
</evidence>
<evidence type="ECO:0008006" key="11">
    <source>
        <dbReference type="Google" id="ProtNLM"/>
    </source>
</evidence>
<evidence type="ECO:0000256" key="1">
    <source>
        <dbReference type="ARBA" id="ARBA00007913"/>
    </source>
</evidence>
<protein>
    <recommendedName>
        <fullName evidence="11">AAA family ATPase</fullName>
    </recommendedName>
</protein>
<accession>A0A7K1V6R8</accession>
<name>A0A7K1V6R8_9NOCA</name>
<comment type="caution">
    <text evidence="9">The sequence shown here is derived from an EMBL/GenBank/DDBJ whole genome shotgun (WGS) entry which is preliminary data.</text>
</comment>
<gene>
    <name evidence="9" type="ORF">GPX89_34305</name>
</gene>
<dbReference type="Gene3D" id="3.40.50.300">
    <property type="entry name" value="P-loop containing nucleotide triphosphate hydrolases"/>
    <property type="match status" value="3"/>
</dbReference>
<comment type="similarity">
    <text evidence="1">Belongs to the DNA2/NAM7 helicase family.</text>
</comment>
<proteinExistence type="inferred from homology"/>
<evidence type="ECO:0000313" key="10">
    <source>
        <dbReference type="Proteomes" id="UP000466794"/>
    </source>
</evidence>